<dbReference type="UniPathway" id="UPA00665"/>
<evidence type="ECO:0000256" key="3">
    <source>
        <dbReference type="ARBA" id="ARBA00022670"/>
    </source>
</evidence>
<comment type="pathway">
    <text evidence="9">Protein modification; lipoprotein biosynthesis (signal peptide cleavage).</text>
</comment>
<dbReference type="HAMAP" id="MF_00161">
    <property type="entry name" value="LspA"/>
    <property type="match status" value="1"/>
</dbReference>
<comment type="subcellular location">
    <subcellularLocation>
        <location evidence="9">Cell membrane</location>
        <topology evidence="9">Multi-pass membrane protein</topology>
    </subcellularLocation>
</comment>
<keyword evidence="12" id="KW-0449">Lipoprotein</keyword>
<evidence type="ECO:0000256" key="10">
    <source>
        <dbReference type="RuleBase" id="RU000594"/>
    </source>
</evidence>
<dbReference type="EC" id="3.4.23.36" evidence="9"/>
<dbReference type="RefSeq" id="WP_153975082.1">
    <property type="nucleotide sequence ID" value="NZ_CP039268.1"/>
</dbReference>
<evidence type="ECO:0000256" key="9">
    <source>
        <dbReference type="HAMAP-Rule" id="MF_00161"/>
    </source>
</evidence>
<evidence type="ECO:0000256" key="2">
    <source>
        <dbReference type="ARBA" id="ARBA00022475"/>
    </source>
</evidence>
<dbReference type="KEGG" id="ttp:E6P07_07775"/>
<evidence type="ECO:0000256" key="8">
    <source>
        <dbReference type="ARBA" id="ARBA00023136"/>
    </source>
</evidence>
<evidence type="ECO:0000256" key="1">
    <source>
        <dbReference type="ARBA" id="ARBA00006139"/>
    </source>
</evidence>
<dbReference type="AlphaFoldDB" id="A0A6I6E8K0"/>
<keyword evidence="3 9" id="KW-0645">Protease</keyword>
<accession>A0A6I6E8K0</accession>
<keyword evidence="5 9" id="KW-0064">Aspartyl protease</keyword>
<comment type="function">
    <text evidence="9 10">This protein specifically catalyzes the removal of signal peptides from prolipoproteins.</text>
</comment>
<evidence type="ECO:0000256" key="7">
    <source>
        <dbReference type="ARBA" id="ARBA00022989"/>
    </source>
</evidence>
<keyword evidence="6 9" id="KW-0378">Hydrolase</keyword>
<dbReference type="Pfam" id="PF01252">
    <property type="entry name" value="Peptidase_A8"/>
    <property type="match status" value="1"/>
</dbReference>
<dbReference type="PANTHER" id="PTHR33695:SF1">
    <property type="entry name" value="LIPOPROTEIN SIGNAL PEPTIDASE"/>
    <property type="match status" value="1"/>
</dbReference>
<evidence type="ECO:0000313" key="13">
    <source>
        <dbReference type="Proteomes" id="UP000426424"/>
    </source>
</evidence>
<feature type="transmembrane region" description="Helical" evidence="9">
    <location>
        <begin position="135"/>
        <end position="154"/>
    </location>
</feature>
<dbReference type="EMBL" id="CP039268">
    <property type="protein sequence ID" value="QGU32888.1"/>
    <property type="molecule type" value="Genomic_DNA"/>
</dbReference>
<dbReference type="GO" id="GO:0005886">
    <property type="term" value="C:plasma membrane"/>
    <property type="evidence" value="ECO:0007669"/>
    <property type="project" value="UniProtKB-SubCell"/>
</dbReference>
<dbReference type="OrthoDB" id="9810259at2"/>
<comment type="catalytic activity">
    <reaction evidence="9 10">
        <text>Release of signal peptides from bacterial membrane prolipoproteins. Hydrolyzes -Xaa-Yaa-Zaa-|-(S,diacylglyceryl)Cys-, in which Xaa is hydrophobic (preferably Leu), and Yaa (Ala or Ser) and Zaa (Gly or Ala) have small, neutral side chains.</text>
        <dbReference type="EC" id="3.4.23.36"/>
    </reaction>
</comment>
<gene>
    <name evidence="9" type="primary">lspA</name>
    <name evidence="12" type="ORF">E6P07_07775</name>
</gene>
<feature type="transmembrane region" description="Helical" evidence="9">
    <location>
        <begin position="29"/>
        <end position="50"/>
    </location>
</feature>
<evidence type="ECO:0000256" key="4">
    <source>
        <dbReference type="ARBA" id="ARBA00022692"/>
    </source>
</evidence>
<protein>
    <recommendedName>
        <fullName evidence="9">Lipoprotein signal peptidase</fullName>
        <ecNumber evidence="9">3.4.23.36</ecNumber>
    </recommendedName>
    <alternativeName>
        <fullName evidence="9">Prolipoprotein signal peptidase</fullName>
    </alternativeName>
    <alternativeName>
        <fullName evidence="9">Signal peptidase II</fullName>
        <shortName evidence="9">SPase II</shortName>
    </alternativeName>
</protein>
<keyword evidence="4 9" id="KW-0812">Transmembrane</keyword>
<keyword evidence="2 9" id="KW-1003">Cell membrane</keyword>
<keyword evidence="8 9" id="KW-0472">Membrane</keyword>
<dbReference type="InterPro" id="IPR001872">
    <property type="entry name" value="Peptidase_A8"/>
</dbReference>
<feature type="active site" evidence="9">
    <location>
        <position position="139"/>
    </location>
</feature>
<dbReference type="GO" id="GO:0006508">
    <property type="term" value="P:proteolysis"/>
    <property type="evidence" value="ECO:0007669"/>
    <property type="project" value="UniProtKB-KW"/>
</dbReference>
<evidence type="ECO:0000313" key="12">
    <source>
        <dbReference type="EMBL" id="QGU32888.1"/>
    </source>
</evidence>
<evidence type="ECO:0000256" key="6">
    <source>
        <dbReference type="ARBA" id="ARBA00022801"/>
    </source>
</evidence>
<proteinExistence type="inferred from homology"/>
<name>A0A6I6E8K0_THETI</name>
<comment type="similarity">
    <text evidence="1 9 11">Belongs to the peptidase A8 family.</text>
</comment>
<dbReference type="PANTHER" id="PTHR33695">
    <property type="entry name" value="LIPOPROTEIN SIGNAL PEPTIDASE"/>
    <property type="match status" value="1"/>
</dbReference>
<keyword evidence="13" id="KW-1185">Reference proteome</keyword>
<sequence length="163" mass="17926">MKHWLWLSLAILILDQASKWMLLLALEPYEVVALMPNVNLTLMFNPGAAFSFLADSGGWQRWFFMGLALMVSAVLTVWLLRLPDDARLHATALALIIGGALGNLIDRAWLGHVVDFIQVSLPFIPLAIFNPWPAFNLADSAITLGVVLLLIVTLRAESAPPTP</sequence>
<keyword evidence="7 9" id="KW-1133">Transmembrane helix</keyword>
<feature type="active site" evidence="9">
    <location>
        <position position="115"/>
    </location>
</feature>
<dbReference type="GO" id="GO:0004190">
    <property type="term" value="F:aspartic-type endopeptidase activity"/>
    <property type="evidence" value="ECO:0007669"/>
    <property type="project" value="UniProtKB-UniRule"/>
</dbReference>
<dbReference type="Proteomes" id="UP000426424">
    <property type="component" value="Chromosome"/>
</dbReference>
<evidence type="ECO:0000256" key="11">
    <source>
        <dbReference type="RuleBase" id="RU004181"/>
    </source>
</evidence>
<dbReference type="PROSITE" id="PS00855">
    <property type="entry name" value="SPASE_II"/>
    <property type="match status" value="1"/>
</dbReference>
<dbReference type="NCBIfam" id="TIGR00077">
    <property type="entry name" value="lspA"/>
    <property type="match status" value="1"/>
</dbReference>
<organism evidence="12 13">
    <name type="scientific">Thermochromatium tepidum ATCC 43061</name>
    <dbReference type="NCBI Taxonomy" id="316276"/>
    <lineage>
        <taxon>Bacteria</taxon>
        <taxon>Pseudomonadati</taxon>
        <taxon>Pseudomonadota</taxon>
        <taxon>Gammaproteobacteria</taxon>
        <taxon>Chromatiales</taxon>
        <taxon>Chromatiaceae</taxon>
        <taxon>Thermochromatium</taxon>
    </lineage>
</organism>
<feature type="transmembrane region" description="Helical" evidence="9">
    <location>
        <begin position="86"/>
        <end position="105"/>
    </location>
</feature>
<reference evidence="12 13" key="1">
    <citation type="submission" date="2019-12" db="EMBL/GenBank/DDBJ databases">
        <title>The complete genome of the thermophilic, anoxygenic phototrophic gammaproteobacterium Thermochromatium tepidum.</title>
        <authorList>
            <person name="Sattley W.M."/>
            <person name="Swingley W.D."/>
            <person name="Burchell B.M."/>
            <person name="Gurbani S.A."/>
            <person name="Kujawa C.M."/>
            <person name="Nuccio D.A."/>
            <person name="Schladweiler J."/>
            <person name="Shaffer K.N."/>
            <person name="Stokes L.M."/>
            <person name="Touchman J.W."/>
            <person name="Blankenship R.E."/>
            <person name="Madigan M.T."/>
        </authorList>
    </citation>
    <scope>NUCLEOTIDE SEQUENCE [LARGE SCALE GENOMIC DNA]</scope>
    <source>
        <strain evidence="12 13">ATCC 43061</strain>
    </source>
</reference>
<evidence type="ECO:0000256" key="5">
    <source>
        <dbReference type="ARBA" id="ARBA00022750"/>
    </source>
</evidence>
<feature type="transmembrane region" description="Helical" evidence="9">
    <location>
        <begin position="62"/>
        <end position="80"/>
    </location>
</feature>
<dbReference type="PRINTS" id="PR00781">
    <property type="entry name" value="LIPOSIGPTASE"/>
</dbReference>